<organism evidence="1">
    <name type="scientific">Magallana gigas</name>
    <name type="common">Pacific oyster</name>
    <name type="synonym">Crassostrea gigas</name>
    <dbReference type="NCBI Taxonomy" id="29159"/>
    <lineage>
        <taxon>Eukaryota</taxon>
        <taxon>Metazoa</taxon>
        <taxon>Spiralia</taxon>
        <taxon>Lophotrochozoa</taxon>
        <taxon>Mollusca</taxon>
        <taxon>Bivalvia</taxon>
        <taxon>Autobranchia</taxon>
        <taxon>Pteriomorphia</taxon>
        <taxon>Ostreida</taxon>
        <taxon>Ostreoidea</taxon>
        <taxon>Ostreidae</taxon>
        <taxon>Magallana</taxon>
    </lineage>
</organism>
<protein>
    <submittedName>
        <fullName evidence="1">Uncharacterized protein</fullName>
    </submittedName>
</protein>
<sequence>MSSCSPSGCLHVDLSDHRLANLPTIFTCQPVDMSTVPCANGYATYYLMPYQICLKYFQGPVS</sequence>
<accession>K1Q7G9</accession>
<evidence type="ECO:0000313" key="1">
    <source>
        <dbReference type="EMBL" id="EKC17371.1"/>
    </source>
</evidence>
<dbReference type="HOGENOM" id="CLU_2906217_0_0_1"/>
<dbReference type="AlphaFoldDB" id="K1Q7G9"/>
<gene>
    <name evidence="1" type="ORF">CGI_10000989</name>
</gene>
<name>K1Q7G9_MAGGI</name>
<dbReference type="InParanoid" id="K1Q7G9"/>
<reference evidence="1" key="1">
    <citation type="journal article" date="2012" name="Nature">
        <title>The oyster genome reveals stress adaptation and complexity of shell formation.</title>
        <authorList>
            <person name="Zhang G."/>
            <person name="Fang X."/>
            <person name="Guo X."/>
            <person name="Li L."/>
            <person name="Luo R."/>
            <person name="Xu F."/>
            <person name="Yang P."/>
            <person name="Zhang L."/>
            <person name="Wang X."/>
            <person name="Qi H."/>
            <person name="Xiong Z."/>
            <person name="Que H."/>
            <person name="Xie Y."/>
            <person name="Holland P.W."/>
            <person name="Paps J."/>
            <person name="Zhu Y."/>
            <person name="Wu F."/>
            <person name="Chen Y."/>
            <person name="Wang J."/>
            <person name="Peng C."/>
            <person name="Meng J."/>
            <person name="Yang L."/>
            <person name="Liu J."/>
            <person name="Wen B."/>
            <person name="Zhang N."/>
            <person name="Huang Z."/>
            <person name="Zhu Q."/>
            <person name="Feng Y."/>
            <person name="Mount A."/>
            <person name="Hedgecock D."/>
            <person name="Xu Z."/>
            <person name="Liu Y."/>
            <person name="Domazet-Loso T."/>
            <person name="Du Y."/>
            <person name="Sun X."/>
            <person name="Zhang S."/>
            <person name="Liu B."/>
            <person name="Cheng P."/>
            <person name="Jiang X."/>
            <person name="Li J."/>
            <person name="Fan D."/>
            <person name="Wang W."/>
            <person name="Fu W."/>
            <person name="Wang T."/>
            <person name="Wang B."/>
            <person name="Zhang J."/>
            <person name="Peng Z."/>
            <person name="Li Y."/>
            <person name="Li N."/>
            <person name="Wang J."/>
            <person name="Chen M."/>
            <person name="He Y."/>
            <person name="Tan F."/>
            <person name="Song X."/>
            <person name="Zheng Q."/>
            <person name="Huang R."/>
            <person name="Yang H."/>
            <person name="Du X."/>
            <person name="Chen L."/>
            <person name="Yang M."/>
            <person name="Gaffney P.M."/>
            <person name="Wang S."/>
            <person name="Luo L."/>
            <person name="She Z."/>
            <person name="Ming Y."/>
            <person name="Huang W."/>
            <person name="Zhang S."/>
            <person name="Huang B."/>
            <person name="Zhang Y."/>
            <person name="Qu T."/>
            <person name="Ni P."/>
            <person name="Miao G."/>
            <person name="Wang J."/>
            <person name="Wang Q."/>
            <person name="Steinberg C.E."/>
            <person name="Wang H."/>
            <person name="Li N."/>
            <person name="Qian L."/>
            <person name="Zhang G."/>
            <person name="Li Y."/>
            <person name="Yang H."/>
            <person name="Liu X."/>
            <person name="Wang J."/>
            <person name="Yin Y."/>
            <person name="Wang J."/>
        </authorList>
    </citation>
    <scope>NUCLEOTIDE SEQUENCE [LARGE SCALE GENOMIC DNA]</scope>
    <source>
        <strain evidence="1">05x7-T-G4-1.051#20</strain>
    </source>
</reference>
<dbReference type="EMBL" id="JH823025">
    <property type="protein sequence ID" value="EKC17371.1"/>
    <property type="molecule type" value="Genomic_DNA"/>
</dbReference>
<proteinExistence type="predicted"/>